<dbReference type="Proteomes" id="UP000005408">
    <property type="component" value="Unassembled WGS sequence"/>
</dbReference>
<evidence type="ECO:0000313" key="8">
    <source>
        <dbReference type="EnsemblMetazoa" id="G28499.1:cds"/>
    </source>
</evidence>
<protein>
    <recommendedName>
        <fullName evidence="5">Peroxiredoxin-like 2A</fullName>
    </recommendedName>
    <alternativeName>
        <fullName evidence="7">Peroxiredoxin-like 2 activated in M-CSF stimulated monocytes</fullName>
    </alternativeName>
    <alternativeName>
        <fullName evidence="6">Redox-regulatory protein FAM213A</fullName>
    </alternativeName>
</protein>
<evidence type="ECO:0000256" key="6">
    <source>
        <dbReference type="ARBA" id="ARBA00032058"/>
    </source>
</evidence>
<dbReference type="InterPro" id="IPR032801">
    <property type="entry name" value="PXL2A/B/C"/>
</dbReference>
<evidence type="ECO:0000256" key="3">
    <source>
        <dbReference type="ARBA" id="ARBA00023284"/>
    </source>
</evidence>
<dbReference type="PANTHER" id="PTHR28630:SF31">
    <property type="entry name" value="PEROXIREDOXIN-LIKE 2A"/>
    <property type="match status" value="1"/>
</dbReference>
<keyword evidence="2" id="KW-0963">Cytoplasm</keyword>
<dbReference type="AlphaFoldDB" id="A0A8W8LJ43"/>
<proteinExistence type="inferred from homology"/>
<accession>A0A8W8LJ43</accession>
<evidence type="ECO:0000313" key="9">
    <source>
        <dbReference type="Proteomes" id="UP000005408"/>
    </source>
</evidence>
<dbReference type="EnsemblMetazoa" id="G28499.1">
    <property type="protein sequence ID" value="G28499.1:cds"/>
    <property type="gene ID" value="G28499"/>
</dbReference>
<evidence type="ECO:0000256" key="4">
    <source>
        <dbReference type="ARBA" id="ARBA00023787"/>
    </source>
</evidence>
<keyword evidence="3" id="KW-0676">Redox-active center</keyword>
<evidence type="ECO:0000256" key="2">
    <source>
        <dbReference type="ARBA" id="ARBA00022490"/>
    </source>
</evidence>
<evidence type="ECO:0000256" key="7">
    <source>
        <dbReference type="ARBA" id="ARBA00032129"/>
    </source>
</evidence>
<comment type="similarity">
    <text evidence="4">Belongs to the peroxiredoxin-like PRXL2 family. PRXL2A subfamily.</text>
</comment>
<evidence type="ECO:0000256" key="1">
    <source>
        <dbReference type="ARBA" id="ARBA00004496"/>
    </source>
</evidence>
<dbReference type="GO" id="GO:0005737">
    <property type="term" value="C:cytoplasm"/>
    <property type="evidence" value="ECO:0007669"/>
    <property type="project" value="UniProtKB-SubCell"/>
</dbReference>
<evidence type="ECO:0000256" key="5">
    <source>
        <dbReference type="ARBA" id="ARBA00023849"/>
    </source>
</evidence>
<dbReference type="GO" id="GO:0016209">
    <property type="term" value="F:antioxidant activity"/>
    <property type="evidence" value="ECO:0007669"/>
    <property type="project" value="TreeGrafter"/>
</dbReference>
<name>A0A8W8LJ43_MAGGI</name>
<sequence length="150" mass="17204">MNNNFNNYLNILHNQEAINLSSLKPRFDAHGVTLHAVVKETLGVEDFRPYFKGDVFLDPEKVFYGPKERWFPVLGVLRFNFIRHVYALYKKNIPGNLEGEGLLLGGVFVIGPGQSGIYYQHHEMEFGDHANLTEVLEAVQRIEKDASKRQ</sequence>
<dbReference type="PANTHER" id="PTHR28630">
    <property type="match status" value="1"/>
</dbReference>
<dbReference type="Pfam" id="PF13911">
    <property type="entry name" value="AhpC-TSA_2"/>
    <property type="match status" value="1"/>
</dbReference>
<comment type="subcellular location">
    <subcellularLocation>
        <location evidence="1">Cytoplasm</location>
    </subcellularLocation>
</comment>
<keyword evidence="9" id="KW-1185">Reference proteome</keyword>
<organism evidence="8 9">
    <name type="scientific">Magallana gigas</name>
    <name type="common">Pacific oyster</name>
    <name type="synonym">Crassostrea gigas</name>
    <dbReference type="NCBI Taxonomy" id="29159"/>
    <lineage>
        <taxon>Eukaryota</taxon>
        <taxon>Metazoa</taxon>
        <taxon>Spiralia</taxon>
        <taxon>Lophotrochozoa</taxon>
        <taxon>Mollusca</taxon>
        <taxon>Bivalvia</taxon>
        <taxon>Autobranchia</taxon>
        <taxon>Pteriomorphia</taxon>
        <taxon>Ostreida</taxon>
        <taxon>Ostreoidea</taxon>
        <taxon>Ostreidae</taxon>
        <taxon>Magallana</taxon>
    </lineage>
</organism>
<reference evidence="8" key="1">
    <citation type="submission" date="2022-08" db="UniProtKB">
        <authorList>
            <consortium name="EnsemblMetazoa"/>
        </authorList>
    </citation>
    <scope>IDENTIFICATION</scope>
    <source>
        <strain evidence="8">05x7-T-G4-1.051#20</strain>
    </source>
</reference>